<organism evidence="1 2">
    <name type="scientific">Trichonephila clavata</name>
    <name type="common">Joro spider</name>
    <name type="synonym">Nephila clavata</name>
    <dbReference type="NCBI Taxonomy" id="2740835"/>
    <lineage>
        <taxon>Eukaryota</taxon>
        <taxon>Metazoa</taxon>
        <taxon>Ecdysozoa</taxon>
        <taxon>Arthropoda</taxon>
        <taxon>Chelicerata</taxon>
        <taxon>Arachnida</taxon>
        <taxon>Araneae</taxon>
        <taxon>Araneomorphae</taxon>
        <taxon>Entelegynae</taxon>
        <taxon>Araneoidea</taxon>
        <taxon>Nephilidae</taxon>
        <taxon>Trichonephila</taxon>
    </lineage>
</organism>
<protein>
    <submittedName>
        <fullName evidence="1">Uncharacterized protein</fullName>
    </submittedName>
</protein>
<evidence type="ECO:0000313" key="2">
    <source>
        <dbReference type="Proteomes" id="UP000887116"/>
    </source>
</evidence>
<accession>A0A8X6LX08</accession>
<evidence type="ECO:0000313" key="1">
    <source>
        <dbReference type="EMBL" id="GFR26036.1"/>
    </source>
</evidence>
<dbReference type="EMBL" id="BMAO01028615">
    <property type="protein sequence ID" value="GFR26036.1"/>
    <property type="molecule type" value="Genomic_DNA"/>
</dbReference>
<comment type="caution">
    <text evidence="1">The sequence shown here is derived from an EMBL/GenBank/DDBJ whole genome shotgun (WGS) entry which is preliminary data.</text>
</comment>
<sequence>MPNSEYTSRLFTLDVLKCASLCVPRGQQKKYTPFWNENLQKLKKDSDGARERTRNTRFREDCIALRKAQAILRKSIIEAKRS</sequence>
<proteinExistence type="predicted"/>
<reference evidence="1" key="1">
    <citation type="submission" date="2020-07" db="EMBL/GenBank/DDBJ databases">
        <title>Multicomponent nature underlies the extraordinary mechanical properties of spider dragline silk.</title>
        <authorList>
            <person name="Kono N."/>
            <person name="Nakamura H."/>
            <person name="Mori M."/>
            <person name="Yoshida Y."/>
            <person name="Ohtoshi R."/>
            <person name="Malay A.D."/>
            <person name="Moran D.A.P."/>
            <person name="Tomita M."/>
            <person name="Numata K."/>
            <person name="Arakawa K."/>
        </authorList>
    </citation>
    <scope>NUCLEOTIDE SEQUENCE</scope>
</reference>
<keyword evidence="2" id="KW-1185">Reference proteome</keyword>
<name>A0A8X6LX08_TRICU</name>
<dbReference type="Proteomes" id="UP000887116">
    <property type="component" value="Unassembled WGS sequence"/>
</dbReference>
<dbReference type="OrthoDB" id="6433315at2759"/>
<gene>
    <name evidence="1" type="ORF">TNCT_189281</name>
</gene>
<dbReference type="AlphaFoldDB" id="A0A8X6LX08"/>